<dbReference type="Proteomes" id="UP001620626">
    <property type="component" value="Unassembled WGS sequence"/>
</dbReference>
<evidence type="ECO:0000313" key="1">
    <source>
        <dbReference type="EMBL" id="KAL3118315.1"/>
    </source>
</evidence>
<reference evidence="1 2" key="1">
    <citation type="submission" date="2024-10" db="EMBL/GenBank/DDBJ databases">
        <authorList>
            <person name="Kim D."/>
        </authorList>
    </citation>
    <scope>NUCLEOTIDE SEQUENCE [LARGE SCALE GENOMIC DNA]</scope>
    <source>
        <strain evidence="1">BH-2024</strain>
    </source>
</reference>
<dbReference type="EMBL" id="JBICBT010000285">
    <property type="protein sequence ID" value="KAL3118315.1"/>
    <property type="molecule type" value="Genomic_DNA"/>
</dbReference>
<organism evidence="1 2">
    <name type="scientific">Heterodera trifolii</name>
    <dbReference type="NCBI Taxonomy" id="157864"/>
    <lineage>
        <taxon>Eukaryota</taxon>
        <taxon>Metazoa</taxon>
        <taxon>Ecdysozoa</taxon>
        <taxon>Nematoda</taxon>
        <taxon>Chromadorea</taxon>
        <taxon>Rhabditida</taxon>
        <taxon>Tylenchina</taxon>
        <taxon>Tylenchomorpha</taxon>
        <taxon>Tylenchoidea</taxon>
        <taxon>Heteroderidae</taxon>
        <taxon>Heteroderinae</taxon>
        <taxon>Heterodera</taxon>
    </lineage>
</organism>
<protein>
    <submittedName>
        <fullName evidence="1">Uncharacterized protein</fullName>
    </submittedName>
</protein>
<proteinExistence type="predicted"/>
<dbReference type="AlphaFoldDB" id="A0ABD2LUN8"/>
<accession>A0ABD2LUN8</accession>
<sequence>MPSQCAKDDQLRTGHQYWKLPSKRHLPLLHHPSISLSSFVHRHILLMTSRRFLLVRRPIKRKASKSSKGEEEAIYWQMNGQLNQLYMHAYREDDISDGLLDAMAGSPKWSAAEVNE</sequence>
<comment type="caution">
    <text evidence="1">The sequence shown here is derived from an EMBL/GenBank/DDBJ whole genome shotgun (WGS) entry which is preliminary data.</text>
</comment>
<name>A0ABD2LUN8_9BILA</name>
<gene>
    <name evidence="1" type="ORF">niasHT_005518</name>
</gene>
<keyword evidence="2" id="KW-1185">Reference proteome</keyword>
<evidence type="ECO:0000313" key="2">
    <source>
        <dbReference type="Proteomes" id="UP001620626"/>
    </source>
</evidence>